<proteinExistence type="predicted"/>
<sequence>MEALCLERREGAVVMADRRTHAVAASCFQSGAFMRGTLSPTGCQGCIVLSSALLVLFSLLQFSSSTRISDTHPLQTIHHENIEAQVWARSMTRAAPFRSL</sequence>
<dbReference type="AlphaFoldDB" id="M2RD29"/>
<gene>
    <name evidence="1" type="ORF">CERSUDRAFT_115281</name>
</gene>
<evidence type="ECO:0000313" key="1">
    <source>
        <dbReference type="EMBL" id="EMD36337.1"/>
    </source>
</evidence>
<dbReference type="Proteomes" id="UP000016930">
    <property type="component" value="Unassembled WGS sequence"/>
</dbReference>
<accession>M2RD29</accession>
<keyword evidence="2" id="KW-1185">Reference proteome</keyword>
<reference evidence="1 2" key="1">
    <citation type="journal article" date="2012" name="Proc. Natl. Acad. Sci. U.S.A.">
        <title>Comparative genomics of Ceriporiopsis subvermispora and Phanerochaete chrysosporium provide insight into selective ligninolysis.</title>
        <authorList>
            <person name="Fernandez-Fueyo E."/>
            <person name="Ruiz-Duenas F.J."/>
            <person name="Ferreira P."/>
            <person name="Floudas D."/>
            <person name="Hibbett D.S."/>
            <person name="Canessa P."/>
            <person name="Larrondo L.F."/>
            <person name="James T.Y."/>
            <person name="Seelenfreund D."/>
            <person name="Lobos S."/>
            <person name="Polanco R."/>
            <person name="Tello M."/>
            <person name="Honda Y."/>
            <person name="Watanabe T."/>
            <person name="Watanabe T."/>
            <person name="Ryu J.S."/>
            <person name="Kubicek C.P."/>
            <person name="Schmoll M."/>
            <person name="Gaskell J."/>
            <person name="Hammel K.E."/>
            <person name="St John F.J."/>
            <person name="Vanden Wymelenberg A."/>
            <person name="Sabat G."/>
            <person name="Splinter BonDurant S."/>
            <person name="Syed K."/>
            <person name="Yadav J.S."/>
            <person name="Doddapaneni H."/>
            <person name="Subramanian V."/>
            <person name="Lavin J.L."/>
            <person name="Oguiza J.A."/>
            <person name="Perez G."/>
            <person name="Pisabarro A.G."/>
            <person name="Ramirez L."/>
            <person name="Santoyo F."/>
            <person name="Master E."/>
            <person name="Coutinho P.M."/>
            <person name="Henrissat B."/>
            <person name="Lombard V."/>
            <person name="Magnuson J.K."/>
            <person name="Kuees U."/>
            <person name="Hori C."/>
            <person name="Igarashi K."/>
            <person name="Samejima M."/>
            <person name="Held B.W."/>
            <person name="Barry K.W."/>
            <person name="LaButti K.M."/>
            <person name="Lapidus A."/>
            <person name="Lindquist E.A."/>
            <person name="Lucas S.M."/>
            <person name="Riley R."/>
            <person name="Salamov A.A."/>
            <person name="Hoffmeister D."/>
            <person name="Schwenk D."/>
            <person name="Hadar Y."/>
            <person name="Yarden O."/>
            <person name="de Vries R.P."/>
            <person name="Wiebenga A."/>
            <person name="Stenlid J."/>
            <person name="Eastwood D."/>
            <person name="Grigoriev I.V."/>
            <person name="Berka R.M."/>
            <person name="Blanchette R.A."/>
            <person name="Kersten P."/>
            <person name="Martinez A.T."/>
            <person name="Vicuna R."/>
            <person name="Cullen D."/>
        </authorList>
    </citation>
    <scope>NUCLEOTIDE SEQUENCE [LARGE SCALE GENOMIC DNA]</scope>
    <source>
        <strain evidence="1 2">B</strain>
    </source>
</reference>
<protein>
    <submittedName>
        <fullName evidence="1">Uncharacterized protein</fullName>
    </submittedName>
</protein>
<evidence type="ECO:0000313" key="2">
    <source>
        <dbReference type="Proteomes" id="UP000016930"/>
    </source>
</evidence>
<organism evidence="1 2">
    <name type="scientific">Ceriporiopsis subvermispora (strain B)</name>
    <name type="common">White-rot fungus</name>
    <name type="synonym">Gelatoporia subvermispora</name>
    <dbReference type="NCBI Taxonomy" id="914234"/>
    <lineage>
        <taxon>Eukaryota</taxon>
        <taxon>Fungi</taxon>
        <taxon>Dikarya</taxon>
        <taxon>Basidiomycota</taxon>
        <taxon>Agaricomycotina</taxon>
        <taxon>Agaricomycetes</taxon>
        <taxon>Polyporales</taxon>
        <taxon>Gelatoporiaceae</taxon>
        <taxon>Gelatoporia</taxon>
    </lineage>
</organism>
<dbReference type="EMBL" id="KB445798">
    <property type="protein sequence ID" value="EMD36337.1"/>
    <property type="molecule type" value="Genomic_DNA"/>
</dbReference>
<name>M2RD29_CERS8</name>
<dbReference type="HOGENOM" id="CLU_2305757_0_0_1"/>